<sequence length="545" mass="60292">MTNTRTPSAIDALANEYFHADLALSPEAATVVGTDDADHGALSDYSPAGVDEQRSLISSTLAKLNALPIADDVDRITVAAMNERLRLELELIDSGERCGEINVIASPIQGVRDIFDLMPTETEADWDNVNRRLGVVAEALEGYKESLRQRIASGPAIPARQIERCAEQCEGAAGSASPFLHLVNKRPEVAANADSARVAYGQLAEFLRQTALPTAVEEDAVGRERYSLFSRHFLGADIDLDETYEWGKAELAGIVAEQERTARELYGPGVGVREAMERLDSDPKRKLSGVEALRSWMQETADASIDAMSQHFDIPEPLRTIECCLAPSGTGIIYYTPPTGDFSRPGRMWWSVPSGVTEFATWQEKTTVYHEGVPGHHLQIGLTTYMRDSLNDWRRNGCWVSGHGEGWALYAEQLMAELGYMDELGDRMGVLDSMRLRTSRVVVDLGVHLRKDAGPWGEGAWDADSAWRFLRENVASDDAFLRFELNRYLGWPGQAPSYKIGQRIWTQLREEARAKEGANLDLKAWHNRALSIGSVGLDVLREALA</sequence>
<evidence type="ECO:0000313" key="1">
    <source>
        <dbReference type="EMBL" id="OAP86461.1"/>
    </source>
</evidence>
<organism evidence="1 2">
    <name type="scientific">Peptidiphaga gingivicola</name>
    <dbReference type="NCBI Taxonomy" id="2741497"/>
    <lineage>
        <taxon>Bacteria</taxon>
        <taxon>Bacillati</taxon>
        <taxon>Actinomycetota</taxon>
        <taxon>Actinomycetes</taxon>
        <taxon>Actinomycetales</taxon>
        <taxon>Actinomycetaceae</taxon>
        <taxon>Peptidiphaga</taxon>
    </lineage>
</organism>
<dbReference type="AlphaFoldDB" id="A0A179B5Q9"/>
<comment type="caution">
    <text evidence="1">The sequence shown here is derived from an EMBL/GenBank/DDBJ whole genome shotgun (WGS) entry which is preliminary data.</text>
</comment>
<gene>
    <name evidence="1" type="ORF">A4H34_04795</name>
</gene>
<accession>A0A179B5Q9</accession>
<keyword evidence="2" id="KW-1185">Reference proteome</keyword>
<dbReference type="RefSeq" id="WP_064231264.1">
    <property type="nucleotide sequence ID" value="NZ_LVZK01000001.1"/>
</dbReference>
<dbReference type="InterPro" id="IPR010281">
    <property type="entry name" value="DUF885"/>
</dbReference>
<evidence type="ECO:0000313" key="2">
    <source>
        <dbReference type="Proteomes" id="UP000078368"/>
    </source>
</evidence>
<dbReference type="PANTHER" id="PTHR33361">
    <property type="entry name" value="GLR0591 PROTEIN"/>
    <property type="match status" value="1"/>
</dbReference>
<dbReference type="PANTHER" id="PTHR33361:SF2">
    <property type="entry name" value="DUF885 DOMAIN-CONTAINING PROTEIN"/>
    <property type="match status" value="1"/>
</dbReference>
<dbReference type="OrthoDB" id="9760040at2"/>
<dbReference type="EMBL" id="LVZK01000001">
    <property type="protein sequence ID" value="OAP86461.1"/>
    <property type="molecule type" value="Genomic_DNA"/>
</dbReference>
<reference evidence="1 2" key="1">
    <citation type="submission" date="2016-04" db="EMBL/GenBank/DDBJ databases">
        <title>Peptidophaga gingivicola gen. nov., sp. nov., isolated from human subgingival plaque.</title>
        <authorList>
            <person name="Beall C.J."/>
            <person name="Mokrzan E.M."/>
            <person name="Griffen A.L."/>
            <person name="Leys E.J."/>
        </authorList>
    </citation>
    <scope>NUCLEOTIDE SEQUENCE [LARGE SCALE GENOMIC DNA]</scope>
    <source>
        <strain evidence="1 2">BA112</strain>
    </source>
</reference>
<dbReference type="Pfam" id="PF05960">
    <property type="entry name" value="DUF885"/>
    <property type="match status" value="1"/>
</dbReference>
<protein>
    <recommendedName>
        <fullName evidence="3">DUF885 domain-containing protein</fullName>
    </recommendedName>
</protein>
<dbReference type="STRING" id="1823756.A4H34_04795"/>
<proteinExistence type="predicted"/>
<dbReference type="Proteomes" id="UP000078368">
    <property type="component" value="Unassembled WGS sequence"/>
</dbReference>
<name>A0A179B5Q9_9ACTO</name>
<evidence type="ECO:0008006" key="3">
    <source>
        <dbReference type="Google" id="ProtNLM"/>
    </source>
</evidence>